<dbReference type="InterPro" id="IPR006311">
    <property type="entry name" value="TAT_signal"/>
</dbReference>
<keyword evidence="4" id="KW-1185">Reference proteome</keyword>
<dbReference type="InterPro" id="IPR013022">
    <property type="entry name" value="Xyl_isomerase-like_TIM-brl"/>
</dbReference>
<dbReference type="AlphaFoldDB" id="A0A1C3EH47"/>
<protein>
    <submittedName>
        <fullName evidence="3">Hydroxypyruvate isomerase</fullName>
    </submittedName>
</protein>
<dbReference type="InterPro" id="IPR036237">
    <property type="entry name" value="Xyl_isomerase-like_sf"/>
</dbReference>
<evidence type="ECO:0000313" key="4">
    <source>
        <dbReference type="Proteomes" id="UP000094828"/>
    </source>
</evidence>
<dbReference type="InterPro" id="IPR050417">
    <property type="entry name" value="Sugar_Epim/Isomerase"/>
</dbReference>
<keyword evidence="1 3" id="KW-0413">Isomerase</keyword>
<accession>A0A1C3EH47</accession>
<sequence length="310" mass="34212">MTTSTRREWLGQTSDYLAAAAAGAAFAGIAAMETHTALAQESTSPALKGNIRHSLVHWCYKDYWKDIQEFCRQAKKLGVQSVELVDPVYWPVLKEHGLTCAIASSHGFVKGVNDPANHEECLTVLRKKIDQAADFGCPSVITFTGMRANSKGVIIPDDVGMANCVKAYKQIAGYAEEKQVTLCLEHLNSRVSTHPMKGHPGYQGDHVDYCIEILKQVGSPRVKLLFDIYHVQIMDGDLVSRIHQHKDWLGHIHTAGNPGRGELHVNQEVNYPAVMQALLDVGYQGYVGHEFIPTMDPAIGLKEAIHLCDV</sequence>
<dbReference type="PROSITE" id="PS51318">
    <property type="entry name" value="TAT"/>
    <property type="match status" value="1"/>
</dbReference>
<evidence type="ECO:0000256" key="1">
    <source>
        <dbReference type="ARBA" id="ARBA00023235"/>
    </source>
</evidence>
<dbReference type="GO" id="GO:0016853">
    <property type="term" value="F:isomerase activity"/>
    <property type="evidence" value="ECO:0007669"/>
    <property type="project" value="UniProtKB-KW"/>
</dbReference>
<dbReference type="Gene3D" id="3.20.20.150">
    <property type="entry name" value="Divalent-metal-dependent TIM barrel enzymes"/>
    <property type="match status" value="1"/>
</dbReference>
<keyword evidence="3" id="KW-0670">Pyruvate</keyword>
<name>A0A1C3EH47_9PLAN</name>
<dbReference type="EMBL" id="LYDR01000063">
    <property type="protein sequence ID" value="ODA32523.1"/>
    <property type="molecule type" value="Genomic_DNA"/>
</dbReference>
<organism evidence="3 4">
    <name type="scientific">Planctopirus hydrillae</name>
    <dbReference type="NCBI Taxonomy" id="1841610"/>
    <lineage>
        <taxon>Bacteria</taxon>
        <taxon>Pseudomonadati</taxon>
        <taxon>Planctomycetota</taxon>
        <taxon>Planctomycetia</taxon>
        <taxon>Planctomycetales</taxon>
        <taxon>Planctomycetaceae</taxon>
        <taxon>Planctopirus</taxon>
    </lineage>
</organism>
<dbReference type="Proteomes" id="UP000094828">
    <property type="component" value="Unassembled WGS sequence"/>
</dbReference>
<dbReference type="OrthoDB" id="9786584at2"/>
<reference evidence="3 4" key="1">
    <citation type="submission" date="2016-05" db="EMBL/GenBank/DDBJ databases">
        <title>Genomic and physiological characterization of Planctopirus sp. isolated from fresh water lake.</title>
        <authorList>
            <person name="Subhash Y."/>
            <person name="Ramana C."/>
        </authorList>
    </citation>
    <scope>NUCLEOTIDE SEQUENCE [LARGE SCALE GENOMIC DNA]</scope>
    <source>
        <strain evidence="3 4">JC280</strain>
    </source>
</reference>
<evidence type="ECO:0000313" key="3">
    <source>
        <dbReference type="EMBL" id="ODA32523.1"/>
    </source>
</evidence>
<proteinExistence type="predicted"/>
<dbReference type="RefSeq" id="WP_068847042.1">
    <property type="nucleotide sequence ID" value="NZ_LYDR01000063.1"/>
</dbReference>
<dbReference type="PANTHER" id="PTHR43489:SF3">
    <property type="entry name" value="XYLOSE ISOMERASE DOMAIN PROTEIN TIM BARREL"/>
    <property type="match status" value="1"/>
</dbReference>
<dbReference type="SUPFAM" id="SSF51658">
    <property type="entry name" value="Xylose isomerase-like"/>
    <property type="match status" value="1"/>
</dbReference>
<feature type="domain" description="Xylose isomerase-like TIM barrel" evidence="2">
    <location>
        <begin position="92"/>
        <end position="292"/>
    </location>
</feature>
<dbReference type="STRING" id="1841610.A6X21_19320"/>
<gene>
    <name evidence="3" type="ORF">A6X21_19320</name>
</gene>
<dbReference type="PANTHER" id="PTHR43489">
    <property type="entry name" value="ISOMERASE"/>
    <property type="match status" value="1"/>
</dbReference>
<comment type="caution">
    <text evidence="3">The sequence shown here is derived from an EMBL/GenBank/DDBJ whole genome shotgun (WGS) entry which is preliminary data.</text>
</comment>
<dbReference type="Pfam" id="PF01261">
    <property type="entry name" value="AP_endonuc_2"/>
    <property type="match status" value="1"/>
</dbReference>
<evidence type="ECO:0000259" key="2">
    <source>
        <dbReference type="Pfam" id="PF01261"/>
    </source>
</evidence>